<dbReference type="GO" id="GO:0006412">
    <property type="term" value="P:translation"/>
    <property type="evidence" value="ECO:0007669"/>
    <property type="project" value="UniProtKB-KW"/>
</dbReference>
<dbReference type="PANTHER" id="PTHR11659">
    <property type="entry name" value="GLUTAMYL-TRNA GLN AMIDOTRANSFERASE SUBUNIT B MITOCHONDRIAL AND PROKARYOTIC PET112-RELATED"/>
    <property type="match status" value="1"/>
</dbReference>
<dbReference type="Gene3D" id="1.10.10.410">
    <property type="match status" value="1"/>
</dbReference>
<evidence type="ECO:0000256" key="6">
    <source>
        <dbReference type="ARBA" id="ARBA00047913"/>
    </source>
</evidence>
<keyword evidence="2" id="KW-0547">Nucleotide-binding</keyword>
<keyword evidence="3" id="KW-0067">ATP-binding</keyword>
<comment type="catalytic activity">
    <reaction evidence="5">
        <text>L-aspartyl-tRNA(Asn) + L-glutamine + ATP + H2O = L-asparaginyl-tRNA(Asn) + L-glutamate + ADP + phosphate + 2 H(+)</text>
        <dbReference type="Rhea" id="RHEA:14513"/>
        <dbReference type="Rhea" id="RHEA-COMP:9674"/>
        <dbReference type="Rhea" id="RHEA-COMP:9677"/>
        <dbReference type="ChEBI" id="CHEBI:15377"/>
        <dbReference type="ChEBI" id="CHEBI:15378"/>
        <dbReference type="ChEBI" id="CHEBI:29985"/>
        <dbReference type="ChEBI" id="CHEBI:30616"/>
        <dbReference type="ChEBI" id="CHEBI:43474"/>
        <dbReference type="ChEBI" id="CHEBI:58359"/>
        <dbReference type="ChEBI" id="CHEBI:78515"/>
        <dbReference type="ChEBI" id="CHEBI:78516"/>
        <dbReference type="ChEBI" id="CHEBI:456216"/>
    </reaction>
</comment>
<evidence type="ECO:0000256" key="3">
    <source>
        <dbReference type="ARBA" id="ARBA00022840"/>
    </source>
</evidence>
<comment type="caution">
    <text evidence="8">The sequence shown here is derived from an EMBL/GenBank/DDBJ whole genome shotgun (WGS) entry which is preliminary data.</text>
</comment>
<dbReference type="InterPro" id="IPR018027">
    <property type="entry name" value="Asn/Gln_amidotransferase"/>
</dbReference>
<sequence length="101" mass="11318">TLVYQGKINSSAGQKILEEMYTKGGDPTSIMQNLGLEQIDDHAELEKIIKKIITKNKKQVEQYKQGKENVLQFFIGQTMAATKGKANPKVVIKILKNLLTN</sequence>
<evidence type="ECO:0000256" key="5">
    <source>
        <dbReference type="ARBA" id="ARBA00047380"/>
    </source>
</evidence>
<proteinExistence type="predicted"/>
<organism evidence="8">
    <name type="scientific">marine sediment metagenome</name>
    <dbReference type="NCBI Taxonomy" id="412755"/>
    <lineage>
        <taxon>unclassified sequences</taxon>
        <taxon>metagenomes</taxon>
        <taxon>ecological metagenomes</taxon>
    </lineage>
</organism>
<keyword evidence="1" id="KW-0436">Ligase</keyword>
<dbReference type="InterPro" id="IPR003789">
    <property type="entry name" value="Asn/Gln_tRNA_amidoTrase-B-like"/>
</dbReference>
<dbReference type="InterPro" id="IPR023168">
    <property type="entry name" value="GatB_Yqey_C_2"/>
</dbReference>
<dbReference type="EMBL" id="BARS01052843">
    <property type="protein sequence ID" value="GAG46255.1"/>
    <property type="molecule type" value="Genomic_DNA"/>
</dbReference>
<protein>
    <recommendedName>
        <fullName evidence="7">Asn/Gln amidotransferase domain-containing protein</fullName>
    </recommendedName>
</protein>
<evidence type="ECO:0000259" key="7">
    <source>
        <dbReference type="SMART" id="SM00845"/>
    </source>
</evidence>
<comment type="catalytic activity">
    <reaction evidence="6">
        <text>L-glutamyl-tRNA(Gln) + L-glutamine + ATP + H2O = L-glutaminyl-tRNA(Gln) + L-glutamate + ADP + phosphate + H(+)</text>
        <dbReference type="Rhea" id="RHEA:17521"/>
        <dbReference type="Rhea" id="RHEA-COMP:9681"/>
        <dbReference type="Rhea" id="RHEA-COMP:9684"/>
        <dbReference type="ChEBI" id="CHEBI:15377"/>
        <dbReference type="ChEBI" id="CHEBI:15378"/>
        <dbReference type="ChEBI" id="CHEBI:29985"/>
        <dbReference type="ChEBI" id="CHEBI:30616"/>
        <dbReference type="ChEBI" id="CHEBI:43474"/>
        <dbReference type="ChEBI" id="CHEBI:58359"/>
        <dbReference type="ChEBI" id="CHEBI:78520"/>
        <dbReference type="ChEBI" id="CHEBI:78521"/>
        <dbReference type="ChEBI" id="CHEBI:456216"/>
    </reaction>
</comment>
<dbReference type="GO" id="GO:0005524">
    <property type="term" value="F:ATP binding"/>
    <property type="evidence" value="ECO:0007669"/>
    <property type="project" value="UniProtKB-KW"/>
</dbReference>
<dbReference type="GO" id="GO:0016884">
    <property type="term" value="F:carbon-nitrogen ligase activity, with glutamine as amido-N-donor"/>
    <property type="evidence" value="ECO:0007669"/>
    <property type="project" value="InterPro"/>
</dbReference>
<dbReference type="FunFam" id="1.10.10.410:FF:000001">
    <property type="entry name" value="Aspartyl/glutamyl-tRNA(Asn/Gln) amidotransferase subunit B"/>
    <property type="match status" value="1"/>
</dbReference>
<dbReference type="SUPFAM" id="SSF89095">
    <property type="entry name" value="GatB/YqeY motif"/>
    <property type="match status" value="1"/>
</dbReference>
<dbReference type="AlphaFoldDB" id="X0XSM8"/>
<feature type="non-terminal residue" evidence="8">
    <location>
        <position position="1"/>
    </location>
</feature>
<evidence type="ECO:0000256" key="4">
    <source>
        <dbReference type="ARBA" id="ARBA00022917"/>
    </source>
</evidence>
<dbReference type="InterPro" id="IPR017959">
    <property type="entry name" value="Asn/Gln-tRNA_amidoTrfase_suB/E"/>
</dbReference>
<accession>X0XSM8</accession>
<dbReference type="SMART" id="SM00845">
    <property type="entry name" value="GatB_Yqey"/>
    <property type="match status" value="1"/>
</dbReference>
<feature type="domain" description="Asn/Gln amidotransferase" evidence="7">
    <location>
        <begin position="1"/>
        <end position="99"/>
    </location>
</feature>
<evidence type="ECO:0000256" key="1">
    <source>
        <dbReference type="ARBA" id="ARBA00022598"/>
    </source>
</evidence>
<name>X0XSM8_9ZZZZ</name>
<keyword evidence="4" id="KW-0648">Protein biosynthesis</keyword>
<dbReference type="Pfam" id="PF02637">
    <property type="entry name" value="GatB_Yqey"/>
    <property type="match status" value="1"/>
</dbReference>
<reference evidence="8" key="1">
    <citation type="journal article" date="2014" name="Front. Microbiol.">
        <title>High frequency of phylogenetically diverse reductive dehalogenase-homologous genes in deep subseafloor sedimentary metagenomes.</title>
        <authorList>
            <person name="Kawai M."/>
            <person name="Futagami T."/>
            <person name="Toyoda A."/>
            <person name="Takaki Y."/>
            <person name="Nishi S."/>
            <person name="Hori S."/>
            <person name="Arai W."/>
            <person name="Tsubouchi T."/>
            <person name="Morono Y."/>
            <person name="Uchiyama I."/>
            <person name="Ito T."/>
            <person name="Fujiyama A."/>
            <person name="Inagaki F."/>
            <person name="Takami H."/>
        </authorList>
    </citation>
    <scope>NUCLEOTIDE SEQUENCE</scope>
    <source>
        <strain evidence="8">Expedition CK06-06</strain>
    </source>
</reference>
<gene>
    <name evidence="8" type="ORF">S01H1_78509</name>
</gene>
<evidence type="ECO:0000313" key="8">
    <source>
        <dbReference type="EMBL" id="GAG46255.1"/>
    </source>
</evidence>
<evidence type="ECO:0000256" key="2">
    <source>
        <dbReference type="ARBA" id="ARBA00022741"/>
    </source>
</evidence>